<dbReference type="RefSeq" id="WP_111222204.1">
    <property type="nucleotide sequence ID" value="NZ_CP117256.1"/>
</dbReference>
<dbReference type="GO" id="GO:0016787">
    <property type="term" value="F:hydrolase activity"/>
    <property type="evidence" value="ECO:0007669"/>
    <property type="project" value="UniProtKB-KW"/>
</dbReference>
<evidence type="ECO:0000313" key="3">
    <source>
        <dbReference type="Proteomes" id="UP000249499"/>
    </source>
</evidence>
<organism evidence="2 3">
    <name type="scientific">Rhizobium tumorigenes</name>
    <dbReference type="NCBI Taxonomy" id="2041385"/>
    <lineage>
        <taxon>Bacteria</taxon>
        <taxon>Pseudomonadati</taxon>
        <taxon>Pseudomonadota</taxon>
        <taxon>Alphaproteobacteria</taxon>
        <taxon>Hyphomicrobiales</taxon>
        <taxon>Rhizobiaceae</taxon>
        <taxon>Rhizobium/Agrobacterium group</taxon>
        <taxon>Rhizobium</taxon>
    </lineage>
</organism>
<dbReference type="Proteomes" id="UP000249499">
    <property type="component" value="Plasmid pRt1078"/>
</dbReference>
<reference evidence="2 3" key="1">
    <citation type="journal article" date="2018" name="Sci. Rep.">
        <title>Rhizobium tumorigenes sp. nov., a novel plant tumorigenic bacterium isolated from cane gall tumors on thornless blackberry.</title>
        <authorList>
            <person name="Kuzmanovi N."/>
            <person name="Smalla K."/>
            <person name="Gronow S."/>
            <person name="PuBawska J."/>
        </authorList>
    </citation>
    <scope>NUCLEOTIDE SEQUENCE [LARGE SCALE GENOMIC DNA]</scope>
    <source>
        <strain evidence="2 3">1078</strain>
    </source>
</reference>
<name>A0AAF1KW19_9HYPH</name>
<protein>
    <submittedName>
        <fullName evidence="2">Alpha/beta fold hydrolase</fullName>
    </submittedName>
</protein>
<sequence>MGNPVNFSGCAGFVHDGGGAVGVIMLPAWGFEELTIRRGWAIFADLLAEAGYCALRFDWPGFGDSLGDGRAVHSFMDWRNSVHAAADLLNQQYGSENIVLVGHGIGGLLAPHCADLVAAKAVVLMAPQSPGKAGLREMKIASKMVSSFLRLSDNPSNENIEIAGHSISVTLASEIAGLQLELRDQKHTPIPALAVLPAQSASGSEWTTRLAEAGFSVSTLNYAGLTSFVGFTHSSVAPLEDFGDVRRWLVDTVPVHPRTKALKNNPVVNILRDEDFSEQPILFGPQDNLFGIICRPLGSASRAVVVLINSGENNHTGWGRMHVEFCRALARERIASFRIDTGGIGDAADVEGPLFYVDRQINDVIEAVKIIDTFQLGPILLTGRCSGGYAALQAAIADTRVKGLVAVNTVRLGLAPGEDFDQIIGAGTSSLAEYRRRALSLELVKDVFTGRKSMLSLVGKGVRVMKQQLSLLAPQLFGISSNSTDLTNTIVQKAQDLLHRRVVVFLVYAENDGGLDELARHFGKLQPADYKHATVRIALGAEHNMTASHARKAILKSIIDAVGLVENRVRPNSYSALEK</sequence>
<dbReference type="Gene3D" id="3.40.50.1820">
    <property type="entry name" value="alpha/beta hydrolase"/>
    <property type="match status" value="2"/>
</dbReference>
<accession>A0AAF1KW19</accession>
<dbReference type="AlphaFoldDB" id="A0AAF1KW19"/>
<dbReference type="SUPFAM" id="SSF53474">
    <property type="entry name" value="alpha/beta-Hydrolases"/>
    <property type="match status" value="2"/>
</dbReference>
<dbReference type="EMBL" id="CP117256">
    <property type="protein sequence ID" value="WFR97601.1"/>
    <property type="molecule type" value="Genomic_DNA"/>
</dbReference>
<evidence type="ECO:0000259" key="1">
    <source>
        <dbReference type="Pfam" id="PF12697"/>
    </source>
</evidence>
<keyword evidence="3" id="KW-1185">Reference proteome</keyword>
<gene>
    <name evidence="2" type="ORF">PR017_20595</name>
</gene>
<dbReference type="PANTHER" id="PTHR42886:SF29">
    <property type="entry name" value="PUMMELIG, ISOFORM A"/>
    <property type="match status" value="1"/>
</dbReference>
<proteinExistence type="predicted"/>
<dbReference type="PANTHER" id="PTHR42886">
    <property type="entry name" value="RE40534P-RELATED"/>
    <property type="match status" value="1"/>
</dbReference>
<dbReference type="InterPro" id="IPR000073">
    <property type="entry name" value="AB_hydrolase_1"/>
</dbReference>
<evidence type="ECO:0000313" key="2">
    <source>
        <dbReference type="EMBL" id="WFR97601.1"/>
    </source>
</evidence>
<reference evidence="3" key="2">
    <citation type="journal article" date="2023" name="MicrobiologyOpen">
        <title>Genomics of the tumorigenes clade of the family Rhizobiaceae and description of Rhizobium rhododendri sp. nov.</title>
        <authorList>
            <person name="Kuzmanovic N."/>
            <person name="diCenzo G.C."/>
            <person name="Bunk B."/>
            <person name="Sproeer C."/>
            <person name="Fruehling A."/>
            <person name="Neumann-Schaal M."/>
            <person name="Overmann J."/>
            <person name="Smalla K."/>
        </authorList>
    </citation>
    <scope>NUCLEOTIDE SEQUENCE [LARGE SCALE GENOMIC DNA]</scope>
    <source>
        <strain evidence="3">1078</strain>
        <plasmid evidence="3">pRt1078</plasmid>
    </source>
</reference>
<feature type="domain" description="AB hydrolase-1" evidence="1">
    <location>
        <begin position="23"/>
        <end position="147"/>
    </location>
</feature>
<dbReference type="Pfam" id="PF12697">
    <property type="entry name" value="Abhydrolase_6"/>
    <property type="match status" value="1"/>
</dbReference>
<dbReference type="KEGG" id="rtu:PR017_20595"/>
<keyword evidence="2" id="KW-0378">Hydrolase</keyword>
<keyword evidence="2" id="KW-0614">Plasmid</keyword>
<dbReference type="InterPro" id="IPR029058">
    <property type="entry name" value="AB_hydrolase_fold"/>
</dbReference>
<geneLocation type="plasmid" evidence="2 3">
    <name>pRt1078</name>
</geneLocation>